<feature type="region of interest" description="Disordered" evidence="1">
    <location>
        <begin position="259"/>
        <end position="278"/>
    </location>
</feature>
<reference evidence="2" key="1">
    <citation type="submission" date="2021-02" db="EMBL/GenBank/DDBJ databases">
        <authorList>
            <person name="Nowell W R."/>
        </authorList>
    </citation>
    <scope>NUCLEOTIDE SEQUENCE</scope>
    <source>
        <strain evidence="2">Ploen Becks lab</strain>
    </source>
</reference>
<dbReference type="OrthoDB" id="10608494at2759"/>
<protein>
    <submittedName>
        <fullName evidence="2">Uncharacterized protein</fullName>
    </submittedName>
</protein>
<evidence type="ECO:0000313" key="3">
    <source>
        <dbReference type="Proteomes" id="UP000663879"/>
    </source>
</evidence>
<sequence>MPSNFEQLQTSKKISIFNSFVDLIDFRTNNILKFKINDSHTNNQNSQNPTIKLPCKLIQNFFGLDENLNNENFKLITDLTNIIKSYLLNYYNSSNKIDRDSYLVELVEDLDEDVHKLYSEKISTKLLNESLDLIQKYDNFAKNLSNQIFDEFRKDFLCEIESEIEINIPLQQNTNLFCEGYNLNKRRHSLDVLSSSYKSDLINLALPNIAEDSLSESDLFRRHSLNNNNLYSRNKICRQMNNAMPTIIVDFQDEPECKSSSRSSLDKSKLSDSENELNNNQFKQYAKVTLKKMINKSPTSSQATKIEVIKNRRENHENLIKNSNFLNNYVDDILTNSKSEISSMIM</sequence>
<dbReference type="EMBL" id="CAJNOC010007230">
    <property type="protein sequence ID" value="CAF1094531.1"/>
    <property type="molecule type" value="Genomic_DNA"/>
</dbReference>
<accession>A0A814NQK5</accession>
<evidence type="ECO:0000256" key="1">
    <source>
        <dbReference type="SAM" id="MobiDB-lite"/>
    </source>
</evidence>
<keyword evidence="3" id="KW-1185">Reference proteome</keyword>
<name>A0A814NQK5_9BILA</name>
<evidence type="ECO:0000313" key="2">
    <source>
        <dbReference type="EMBL" id="CAF1094531.1"/>
    </source>
</evidence>
<proteinExistence type="predicted"/>
<comment type="caution">
    <text evidence="2">The sequence shown here is derived from an EMBL/GenBank/DDBJ whole genome shotgun (WGS) entry which is preliminary data.</text>
</comment>
<feature type="compositionally biased region" description="Basic and acidic residues" evidence="1">
    <location>
        <begin position="259"/>
        <end position="272"/>
    </location>
</feature>
<dbReference type="Proteomes" id="UP000663879">
    <property type="component" value="Unassembled WGS sequence"/>
</dbReference>
<organism evidence="2 3">
    <name type="scientific">Brachionus calyciflorus</name>
    <dbReference type="NCBI Taxonomy" id="104777"/>
    <lineage>
        <taxon>Eukaryota</taxon>
        <taxon>Metazoa</taxon>
        <taxon>Spiralia</taxon>
        <taxon>Gnathifera</taxon>
        <taxon>Rotifera</taxon>
        <taxon>Eurotatoria</taxon>
        <taxon>Monogononta</taxon>
        <taxon>Pseudotrocha</taxon>
        <taxon>Ploima</taxon>
        <taxon>Brachionidae</taxon>
        <taxon>Brachionus</taxon>
    </lineage>
</organism>
<dbReference type="AlphaFoldDB" id="A0A814NQK5"/>
<gene>
    <name evidence="2" type="ORF">OXX778_LOCUS20837</name>
</gene>